<comment type="caution">
    <text evidence="1">The sequence shown here is derived from an EMBL/GenBank/DDBJ whole genome shotgun (WGS) entry which is preliminary data.</text>
</comment>
<organism evidence="1 2">
    <name type="scientific">Paraburkholderia piptadeniae</name>
    <dbReference type="NCBI Taxonomy" id="1701573"/>
    <lineage>
        <taxon>Bacteria</taxon>
        <taxon>Pseudomonadati</taxon>
        <taxon>Pseudomonadota</taxon>
        <taxon>Betaproteobacteria</taxon>
        <taxon>Burkholderiales</taxon>
        <taxon>Burkholderiaceae</taxon>
        <taxon>Paraburkholderia</taxon>
    </lineage>
</organism>
<evidence type="ECO:0000313" key="2">
    <source>
        <dbReference type="Proteomes" id="UP000195569"/>
    </source>
</evidence>
<sequence length="99" mass="11381">MRPMLDIMSVFRVNVIVSAWSLNVVIKNCDLFYKIYFSLSLCRTPDNVGCATCRFAITVPIFRRLSLVRSVLTKSHAGAVRGQIHRPRRRAQLWIRSDA</sequence>
<dbReference type="AlphaFoldDB" id="A0A1N7SX26"/>
<gene>
    <name evidence="1" type="ORF">BN2476_1530020</name>
</gene>
<protein>
    <submittedName>
        <fullName evidence="1">Uncharacterized protein</fullName>
    </submittedName>
</protein>
<accession>A0A1N7SX26</accession>
<reference evidence="1" key="1">
    <citation type="submission" date="2016-12" db="EMBL/GenBank/DDBJ databases">
        <authorList>
            <person name="Moulin L."/>
        </authorList>
    </citation>
    <scope>NUCLEOTIDE SEQUENCE [LARGE SCALE GENOMIC DNA]</scope>
    <source>
        <strain evidence="1">STM 7183</strain>
    </source>
</reference>
<proteinExistence type="predicted"/>
<name>A0A1N7SX26_9BURK</name>
<evidence type="ECO:0000313" key="1">
    <source>
        <dbReference type="EMBL" id="SIT51940.1"/>
    </source>
</evidence>
<dbReference type="EMBL" id="CYGY02000153">
    <property type="protein sequence ID" value="SIT51940.1"/>
    <property type="molecule type" value="Genomic_DNA"/>
</dbReference>
<dbReference type="Proteomes" id="UP000195569">
    <property type="component" value="Unassembled WGS sequence"/>
</dbReference>
<keyword evidence="2" id="KW-1185">Reference proteome</keyword>